<dbReference type="EMBL" id="QFFZ01000026">
    <property type="protein sequence ID" value="TEB10464.1"/>
    <property type="molecule type" value="Genomic_DNA"/>
</dbReference>
<gene>
    <name evidence="1" type="ORF">Pmgp_02373</name>
</gene>
<dbReference type="SUPFAM" id="SSF52266">
    <property type="entry name" value="SGNH hydrolase"/>
    <property type="match status" value="1"/>
</dbReference>
<organism evidence="1 2">
    <name type="scientific">Pelotomaculum propionicicum</name>
    <dbReference type="NCBI Taxonomy" id="258475"/>
    <lineage>
        <taxon>Bacteria</taxon>
        <taxon>Bacillati</taxon>
        <taxon>Bacillota</taxon>
        <taxon>Clostridia</taxon>
        <taxon>Eubacteriales</taxon>
        <taxon>Desulfotomaculaceae</taxon>
        <taxon>Pelotomaculum</taxon>
    </lineage>
</organism>
<reference evidence="1 2" key="1">
    <citation type="journal article" date="2018" name="Environ. Microbiol.">
        <title>Novel energy conservation strategies and behaviour of Pelotomaculum schinkii driving syntrophic propionate catabolism.</title>
        <authorList>
            <person name="Hidalgo-Ahumada C.A.P."/>
            <person name="Nobu M.K."/>
            <person name="Narihiro T."/>
            <person name="Tamaki H."/>
            <person name="Liu W.T."/>
            <person name="Kamagata Y."/>
            <person name="Stams A.J.M."/>
            <person name="Imachi H."/>
            <person name="Sousa D.Z."/>
        </authorList>
    </citation>
    <scope>NUCLEOTIDE SEQUENCE [LARGE SCALE GENOMIC DNA]</scope>
    <source>
        <strain evidence="1 2">MGP</strain>
    </source>
</reference>
<dbReference type="AlphaFoldDB" id="A0A4Y7RN93"/>
<comment type="caution">
    <text evidence="1">The sequence shown here is derived from an EMBL/GenBank/DDBJ whole genome shotgun (WGS) entry which is preliminary data.</text>
</comment>
<evidence type="ECO:0000313" key="2">
    <source>
        <dbReference type="Proteomes" id="UP000297597"/>
    </source>
</evidence>
<protein>
    <submittedName>
        <fullName evidence="1">Uncharacterized protein</fullName>
    </submittedName>
</protein>
<name>A0A4Y7RN93_9FIRM</name>
<sequence>MLSNNFLPINKRVFIFLLAGLLALHGITAAVIAQKFSRPGGQRMPSDDLETIALWVDQVKQCSGYKVVILGDSVIHGQAVASGLETLPAYIAEELRQRLPDRDVHVFNLGMPGGAPAEVYFVLDALAGSGVDLFIYNINMAWFARENTLDHPAVTRLKGVPHALDLPALGIQMEESNRTPAEEWFAQHVLNYWQPYRYRILINYWLWGKPLREKIEDAKKDIRLILPFAEEKLPETIEMRRRWYEKDWEGKLDPDEGRVGAFYLTGENKQWVFYRMLLDTAGRESIPLVLFITPRNYELLERYDMIDRPAYSKNLSIVLDAASSAGFPVLDYGSSIPYENFSDIVHLLPEGNKILANKITLDLFDQGYIKR</sequence>
<evidence type="ECO:0000313" key="1">
    <source>
        <dbReference type="EMBL" id="TEB10464.1"/>
    </source>
</evidence>
<keyword evidence="2" id="KW-1185">Reference proteome</keyword>
<accession>A0A4Y7RN93</accession>
<proteinExistence type="predicted"/>
<dbReference type="Proteomes" id="UP000297597">
    <property type="component" value="Unassembled WGS sequence"/>
</dbReference>